<feature type="domain" description="FRG" evidence="1">
    <location>
        <begin position="34"/>
        <end position="156"/>
    </location>
</feature>
<gene>
    <name evidence="2" type="ORF">BECKFW1821A_GA0114235_10027</name>
    <name evidence="3" type="ORF">BECKFW1821B_GA0114236_103021</name>
</gene>
<dbReference type="EMBL" id="CAADEW010000002">
    <property type="protein sequence ID" value="VFJ42655.1"/>
    <property type="molecule type" value="Genomic_DNA"/>
</dbReference>
<evidence type="ECO:0000313" key="2">
    <source>
        <dbReference type="EMBL" id="VFJ42655.1"/>
    </source>
</evidence>
<evidence type="ECO:0000313" key="3">
    <source>
        <dbReference type="EMBL" id="VFJ56857.1"/>
    </source>
</evidence>
<dbReference type="EMBL" id="CAADFD010000030">
    <property type="protein sequence ID" value="VFJ56857.1"/>
    <property type="molecule type" value="Genomic_DNA"/>
</dbReference>
<proteinExistence type="predicted"/>
<accession>A0A450RUD2</accession>
<reference evidence="2" key="1">
    <citation type="submission" date="2019-02" db="EMBL/GenBank/DDBJ databases">
        <authorList>
            <person name="Gruber-Vodicka R. H."/>
            <person name="Seah K. B. B."/>
        </authorList>
    </citation>
    <scope>NUCLEOTIDE SEQUENCE</scope>
    <source>
        <strain evidence="3">BECK_BZ106</strain>
        <strain evidence="2">BECK_BZ15</strain>
    </source>
</reference>
<evidence type="ECO:0000259" key="1">
    <source>
        <dbReference type="SMART" id="SM00901"/>
    </source>
</evidence>
<dbReference type="SMART" id="SM00901">
    <property type="entry name" value="FRG"/>
    <property type="match status" value="1"/>
</dbReference>
<dbReference type="AlphaFoldDB" id="A0A450RUD2"/>
<dbReference type="InterPro" id="IPR014966">
    <property type="entry name" value="FRG-dom"/>
</dbReference>
<protein>
    <submittedName>
        <fullName evidence="2">FRG domain-containing protein</fullName>
    </submittedName>
</protein>
<name>A0A450RUD2_9GAMM</name>
<sequence length="278" mass="31523">MKTLDIESWHEFSDTLRELDAEREKIRSGGNSLNVSSFLFRGQANAEWPLADTLERAVGKGLRTDVLQYYGTILSVKPEIELFAGQTLDDIPSYQDYQETLQSGRPFPHFGLPAYEYMVHLRHHGFPSPLLDWTRSPYIAAFFAFDEVPSNAGRVAIYAFIEDAGRGKSGCADEPGITTHGPYIKGHRRHFLQQAEYSVCTVGGADSSYKYAPHEQGFAASRGEYQDVRWKITLPASERDTALKELERMNITPYSLFGSRESLMKTIGRREFESERYA</sequence>
<dbReference type="Pfam" id="PF08867">
    <property type="entry name" value="FRG"/>
    <property type="match status" value="1"/>
</dbReference>
<organism evidence="2">
    <name type="scientific">Candidatus Kentrum sp. FW</name>
    <dbReference type="NCBI Taxonomy" id="2126338"/>
    <lineage>
        <taxon>Bacteria</taxon>
        <taxon>Pseudomonadati</taxon>
        <taxon>Pseudomonadota</taxon>
        <taxon>Gammaproteobacteria</taxon>
        <taxon>Candidatus Kentrum</taxon>
    </lineage>
</organism>